<dbReference type="GO" id="GO:0006631">
    <property type="term" value="P:fatty acid metabolic process"/>
    <property type="evidence" value="ECO:0007669"/>
    <property type="project" value="UniProtKB-KW"/>
</dbReference>
<evidence type="ECO:0000313" key="34">
    <source>
        <dbReference type="EMBL" id="LAC20362.1"/>
    </source>
</evidence>
<feature type="domain" description="Acyl-CoA dehydrogenase/oxidase N-terminal" evidence="31">
    <location>
        <begin position="85"/>
        <end position="192"/>
    </location>
</feature>
<keyword evidence="6 28" id="KW-0285">Flavoprotein</keyword>
<feature type="domain" description="ACAD9/ACADV-like C-terminal" evidence="32">
    <location>
        <begin position="510"/>
        <end position="627"/>
    </location>
</feature>
<dbReference type="InterPro" id="IPR013786">
    <property type="entry name" value="AcylCoA_DH/ox_N"/>
</dbReference>
<feature type="domain" description="Acyl-CoA dehydrogenase/oxidase C-terminal" evidence="29">
    <location>
        <begin position="310"/>
        <end position="456"/>
    </location>
</feature>
<dbReference type="Gene3D" id="1.20.140.10">
    <property type="entry name" value="Butyryl-CoA Dehydrogenase, subunit A, domain 3"/>
    <property type="match status" value="2"/>
</dbReference>
<keyword evidence="14" id="KW-0443">Lipid metabolism</keyword>
<proteinExistence type="evidence at transcript level"/>
<keyword evidence="8" id="KW-0702">S-nitrosylation</keyword>
<dbReference type="Pfam" id="PF00441">
    <property type="entry name" value="Acyl-CoA_dh_1"/>
    <property type="match status" value="1"/>
</dbReference>
<dbReference type="Pfam" id="PF21343">
    <property type="entry name" value="ACAD9-ACADV_C"/>
    <property type="match status" value="1"/>
</dbReference>
<evidence type="ECO:0000256" key="28">
    <source>
        <dbReference type="RuleBase" id="RU362125"/>
    </source>
</evidence>
<dbReference type="AlphaFoldDB" id="A0A2P2HY75"/>
<evidence type="ECO:0000259" key="31">
    <source>
        <dbReference type="Pfam" id="PF02771"/>
    </source>
</evidence>
<reference evidence="34" key="1">
    <citation type="submission" date="2017-11" db="EMBL/GenBank/DDBJ databases">
        <title>The sensing device of the deep-sea amphipod.</title>
        <authorList>
            <person name="Kobayashi H."/>
            <person name="Nagahama T."/>
            <person name="Arai W."/>
            <person name="Sasagawa Y."/>
            <person name="Umeda M."/>
            <person name="Hayashi T."/>
            <person name="Nikaido I."/>
            <person name="Watanabe H."/>
            <person name="Oguri K."/>
            <person name="Kitazato H."/>
            <person name="Fujioka K."/>
            <person name="Kido Y."/>
            <person name="Takami H."/>
        </authorList>
    </citation>
    <scope>NUCLEOTIDE SEQUENCE</scope>
    <source>
        <tissue evidence="34">Whole body</tissue>
    </source>
</reference>
<dbReference type="GO" id="GO:0050660">
    <property type="term" value="F:flavin adenine dinucleotide binding"/>
    <property type="evidence" value="ECO:0007669"/>
    <property type="project" value="InterPro"/>
</dbReference>
<evidence type="ECO:0000259" key="32">
    <source>
        <dbReference type="Pfam" id="PF21343"/>
    </source>
</evidence>
<comment type="subcellular location">
    <subcellularLocation>
        <location evidence="2">Mitochondrion inner membrane</location>
        <topology evidence="2">Peripheral membrane protein</topology>
    </subcellularLocation>
</comment>
<dbReference type="PROSITE" id="PS00073">
    <property type="entry name" value="ACYL_COA_DH_2"/>
    <property type="match status" value="1"/>
</dbReference>
<dbReference type="Pfam" id="PF02770">
    <property type="entry name" value="Acyl-CoA_dh_M"/>
    <property type="match status" value="1"/>
</dbReference>
<comment type="similarity">
    <text evidence="4 28">Belongs to the acyl-CoA dehydrogenase family.</text>
</comment>
<dbReference type="Gene3D" id="2.40.110.10">
    <property type="entry name" value="Butyryl-CoA Dehydrogenase, subunit A, domain 2"/>
    <property type="match status" value="1"/>
</dbReference>
<evidence type="ECO:0000256" key="14">
    <source>
        <dbReference type="ARBA" id="ARBA00023098"/>
    </source>
</evidence>
<dbReference type="PROSITE" id="PS00072">
    <property type="entry name" value="ACYL_COA_DH_1"/>
    <property type="match status" value="1"/>
</dbReference>
<dbReference type="FunFam" id="2.40.110.10:FF:000006">
    <property type="entry name" value="very long-chain specific acyl-CoA dehydrogenase, mitochondrial"/>
    <property type="match status" value="1"/>
</dbReference>
<name>A0A2P2HY75_9CRUS</name>
<dbReference type="GO" id="GO:0005743">
    <property type="term" value="C:mitochondrial inner membrane"/>
    <property type="evidence" value="ECO:0007669"/>
    <property type="project" value="UniProtKB-SubCell"/>
</dbReference>
<keyword evidence="9 28" id="KW-0274">FAD</keyword>
<feature type="domain" description="Acyl-CoA oxidase/dehydrogenase middle" evidence="30">
    <location>
        <begin position="196"/>
        <end position="298"/>
    </location>
</feature>
<dbReference type="FunFam" id="1.10.540.10:FF:000001">
    <property type="entry name" value="Very long-chain-specific acyl-CoA dehydrogenase, mitochondrial"/>
    <property type="match status" value="1"/>
</dbReference>
<protein>
    <recommendedName>
        <fullName evidence="18">Very long-chain specific acyl-CoA dehydrogenase, mitochondrial</fullName>
        <ecNumber evidence="17">1.3.8.9</ecNumber>
    </recommendedName>
</protein>
<evidence type="ECO:0000256" key="26">
    <source>
        <dbReference type="ARBA" id="ARBA00049140"/>
    </source>
</evidence>
<evidence type="ECO:0000256" key="11">
    <source>
        <dbReference type="ARBA" id="ARBA00022946"/>
    </source>
</evidence>
<evidence type="ECO:0000256" key="12">
    <source>
        <dbReference type="ARBA" id="ARBA00022990"/>
    </source>
</evidence>
<keyword evidence="7" id="KW-0999">Mitochondrion inner membrane</keyword>
<evidence type="ECO:0000313" key="33">
    <source>
        <dbReference type="EMBL" id="LAB66728.1"/>
    </source>
</evidence>
<dbReference type="PANTHER" id="PTHR43884:SF11">
    <property type="entry name" value="VERY LONG-CHAIN SPECIFIC ACYL-COA DEHYDROGENASE, MITOCHONDRIAL"/>
    <property type="match status" value="1"/>
</dbReference>
<keyword evidence="15" id="KW-0496">Mitochondrion</keyword>
<keyword evidence="13 28" id="KW-0560">Oxidoreductase</keyword>
<evidence type="ECO:0000256" key="1">
    <source>
        <dbReference type="ARBA" id="ARBA00001974"/>
    </source>
</evidence>
<keyword evidence="5" id="KW-0597">Phosphoprotein</keyword>
<dbReference type="Gene3D" id="1.10.540.10">
    <property type="entry name" value="Acyl-CoA dehydrogenase/oxidase, N-terminal domain"/>
    <property type="match status" value="1"/>
</dbReference>
<evidence type="ECO:0000256" key="18">
    <source>
        <dbReference type="ARBA" id="ARBA00040902"/>
    </source>
</evidence>
<keyword evidence="10" id="KW-0276">Fatty acid metabolism</keyword>
<evidence type="ECO:0000256" key="19">
    <source>
        <dbReference type="ARBA" id="ARBA00045422"/>
    </source>
</evidence>
<dbReference type="GO" id="GO:0000062">
    <property type="term" value="F:fatty-acyl-CoA binding"/>
    <property type="evidence" value="ECO:0007669"/>
    <property type="project" value="TreeGrafter"/>
</dbReference>
<evidence type="ECO:0000256" key="2">
    <source>
        <dbReference type="ARBA" id="ARBA00004637"/>
    </source>
</evidence>
<organism evidence="33">
    <name type="scientific">Hirondellea gigas</name>
    <dbReference type="NCBI Taxonomy" id="1518452"/>
    <lineage>
        <taxon>Eukaryota</taxon>
        <taxon>Metazoa</taxon>
        <taxon>Ecdysozoa</taxon>
        <taxon>Arthropoda</taxon>
        <taxon>Crustacea</taxon>
        <taxon>Multicrustacea</taxon>
        <taxon>Malacostraca</taxon>
        <taxon>Eumalacostraca</taxon>
        <taxon>Peracarida</taxon>
        <taxon>Amphipoda</taxon>
        <taxon>Amphilochidea</taxon>
        <taxon>Lysianassida</taxon>
        <taxon>Lysianassidira</taxon>
        <taxon>Lysianassoidea</taxon>
        <taxon>Lysianassidae</taxon>
        <taxon>Hirondellea</taxon>
    </lineage>
</organism>
<dbReference type="Pfam" id="PF02771">
    <property type="entry name" value="Acyl-CoA_dh_N"/>
    <property type="match status" value="1"/>
</dbReference>
<comment type="cofactor">
    <cofactor evidence="1 28">
        <name>FAD</name>
        <dbReference type="ChEBI" id="CHEBI:57692"/>
    </cofactor>
</comment>
<dbReference type="InterPro" id="IPR006091">
    <property type="entry name" value="Acyl-CoA_Oxase/DH_mid-dom"/>
</dbReference>
<dbReference type="GO" id="GO:0017099">
    <property type="term" value="F:very-long-chain fatty acyl-CoA dehydrogenase activity"/>
    <property type="evidence" value="ECO:0007669"/>
    <property type="project" value="UniProtKB-EC"/>
</dbReference>
<dbReference type="EMBL" id="IACF01000996">
    <property type="protein sequence ID" value="LAB66728.1"/>
    <property type="molecule type" value="mRNA"/>
</dbReference>
<dbReference type="CDD" id="cd01161">
    <property type="entry name" value="VLCAD"/>
    <property type="match status" value="1"/>
</dbReference>
<evidence type="ECO:0000256" key="4">
    <source>
        <dbReference type="ARBA" id="ARBA00009347"/>
    </source>
</evidence>
<dbReference type="EMBL" id="IACT01000992">
    <property type="protein sequence ID" value="LAC20362.1"/>
    <property type="molecule type" value="mRNA"/>
</dbReference>
<comment type="catalytic activity">
    <reaction evidence="21">
        <text>dodecanoyl-CoA + oxidized [electron-transfer flavoprotein] + H(+) = (2E)-dodecenoyl-CoA + reduced [electron-transfer flavoprotein]</text>
        <dbReference type="Rhea" id="RHEA:47296"/>
        <dbReference type="Rhea" id="RHEA-COMP:10685"/>
        <dbReference type="Rhea" id="RHEA-COMP:10686"/>
        <dbReference type="ChEBI" id="CHEBI:15378"/>
        <dbReference type="ChEBI" id="CHEBI:57330"/>
        <dbReference type="ChEBI" id="CHEBI:57375"/>
        <dbReference type="ChEBI" id="CHEBI:57692"/>
        <dbReference type="ChEBI" id="CHEBI:58307"/>
    </reaction>
    <physiologicalReaction direction="left-to-right" evidence="21">
        <dbReference type="Rhea" id="RHEA:47297"/>
    </physiologicalReaction>
</comment>
<comment type="subunit">
    <text evidence="20">Homodimer. Homodimerizes after import into the mitochondrion.</text>
</comment>
<evidence type="ECO:0000259" key="30">
    <source>
        <dbReference type="Pfam" id="PF02770"/>
    </source>
</evidence>
<keyword evidence="12" id="KW-0007">Acetylation</keyword>
<dbReference type="EC" id="1.3.8.9" evidence="17"/>
<evidence type="ECO:0000256" key="25">
    <source>
        <dbReference type="ARBA" id="ARBA00049050"/>
    </source>
</evidence>
<evidence type="ECO:0000259" key="29">
    <source>
        <dbReference type="Pfam" id="PF00441"/>
    </source>
</evidence>
<dbReference type="FunFam" id="1.20.140.10:FF:000008">
    <property type="entry name" value="acyl-CoA dehydrogenase family member 9, mitochondrial"/>
    <property type="match status" value="1"/>
</dbReference>
<dbReference type="PANTHER" id="PTHR43884">
    <property type="entry name" value="ACYL-COA DEHYDROGENASE"/>
    <property type="match status" value="1"/>
</dbReference>
<evidence type="ECO:0000256" key="15">
    <source>
        <dbReference type="ARBA" id="ARBA00023128"/>
    </source>
</evidence>
<dbReference type="InterPro" id="IPR037069">
    <property type="entry name" value="AcylCoA_DH/ox_N_sf"/>
</dbReference>
<comment type="catalytic activity">
    <reaction evidence="27">
        <text>octadecanoyl-CoA + oxidized [electron-transfer flavoprotein] + H(+) = (2E)-octadecenoyl-CoA + reduced [electron-transfer flavoprotein]</text>
        <dbReference type="Rhea" id="RHEA:47240"/>
        <dbReference type="Rhea" id="RHEA-COMP:10685"/>
        <dbReference type="Rhea" id="RHEA-COMP:10686"/>
        <dbReference type="ChEBI" id="CHEBI:15378"/>
        <dbReference type="ChEBI" id="CHEBI:57394"/>
        <dbReference type="ChEBI" id="CHEBI:57692"/>
        <dbReference type="ChEBI" id="CHEBI:58307"/>
        <dbReference type="ChEBI" id="CHEBI:71412"/>
    </reaction>
    <physiologicalReaction direction="left-to-right" evidence="27">
        <dbReference type="Rhea" id="RHEA:47241"/>
    </physiologicalReaction>
</comment>
<comment type="pathway">
    <text evidence="3">Lipid metabolism; mitochondrial fatty acid beta-oxidation.</text>
</comment>
<evidence type="ECO:0000256" key="27">
    <source>
        <dbReference type="ARBA" id="ARBA00049224"/>
    </source>
</evidence>
<evidence type="ECO:0000256" key="24">
    <source>
        <dbReference type="ARBA" id="ARBA00049038"/>
    </source>
</evidence>
<reference evidence="33" key="2">
    <citation type="journal article" date="2018" name="Biosci. Biotechnol. Biochem.">
        <title>Polysaccharide hydrolase of the hadal zone amphipods Hirondellea gigas.</title>
        <authorList>
            <person name="Kobayashi H."/>
            <person name="Nagahama T."/>
            <person name="Arai W."/>
            <person name="Sasagawa Y."/>
            <person name="Umeda M."/>
            <person name="Hayashi T."/>
            <person name="Nikaido I."/>
            <person name="Watanabe H."/>
            <person name="Oguri K."/>
            <person name="Kitazato H."/>
            <person name="Fujioka K."/>
            <person name="Kido Y."/>
            <person name="Takami H."/>
        </authorList>
    </citation>
    <scope>NUCLEOTIDE SEQUENCE</scope>
    <source>
        <tissue evidence="33">Whole body</tissue>
    </source>
</reference>
<comment type="catalytic activity">
    <reaction evidence="26">
        <text>eicosanoyl-CoA + oxidized [electron-transfer flavoprotein] + H(+) = (2E)-eicosenoyl-CoA + reduced [electron-transfer flavoprotein]</text>
        <dbReference type="Rhea" id="RHEA:47236"/>
        <dbReference type="Rhea" id="RHEA-COMP:10685"/>
        <dbReference type="Rhea" id="RHEA-COMP:10686"/>
        <dbReference type="ChEBI" id="CHEBI:15378"/>
        <dbReference type="ChEBI" id="CHEBI:57380"/>
        <dbReference type="ChEBI" id="CHEBI:57692"/>
        <dbReference type="ChEBI" id="CHEBI:58307"/>
        <dbReference type="ChEBI" id="CHEBI:74691"/>
    </reaction>
    <physiologicalReaction direction="left-to-right" evidence="26">
        <dbReference type="Rhea" id="RHEA:47237"/>
    </physiologicalReaction>
</comment>
<comment type="catalytic activity">
    <reaction evidence="23">
        <text>tetracosanoyl-CoA + oxidized [electron-transfer flavoprotein] + H(+) = (2E)-tetracosenoyl-CoA + reduced [electron-transfer flavoprotein]</text>
        <dbReference type="Rhea" id="RHEA:47232"/>
        <dbReference type="Rhea" id="RHEA-COMP:10685"/>
        <dbReference type="Rhea" id="RHEA-COMP:10686"/>
        <dbReference type="ChEBI" id="CHEBI:15378"/>
        <dbReference type="ChEBI" id="CHEBI:57692"/>
        <dbReference type="ChEBI" id="CHEBI:58307"/>
        <dbReference type="ChEBI" id="CHEBI:65052"/>
        <dbReference type="ChEBI" id="CHEBI:74693"/>
    </reaction>
    <physiologicalReaction direction="left-to-right" evidence="23">
        <dbReference type="Rhea" id="RHEA:47233"/>
    </physiologicalReaction>
</comment>
<evidence type="ECO:0000256" key="23">
    <source>
        <dbReference type="ARBA" id="ARBA00048086"/>
    </source>
</evidence>
<evidence type="ECO:0000256" key="5">
    <source>
        <dbReference type="ARBA" id="ARBA00022553"/>
    </source>
</evidence>
<dbReference type="InterPro" id="IPR009100">
    <property type="entry name" value="AcylCoA_DH/oxidase_NM_dom_sf"/>
</dbReference>
<evidence type="ECO:0000256" key="20">
    <source>
        <dbReference type="ARBA" id="ARBA00046812"/>
    </source>
</evidence>
<dbReference type="InterPro" id="IPR006089">
    <property type="entry name" value="Acyl-CoA_DH_CS"/>
</dbReference>
<evidence type="ECO:0000256" key="13">
    <source>
        <dbReference type="ARBA" id="ARBA00023002"/>
    </source>
</evidence>
<dbReference type="InterPro" id="IPR036250">
    <property type="entry name" value="AcylCo_DH-like_C"/>
</dbReference>
<sequence length="636" mass="68695">MMHSRKLILSLPRVLPAQQISPASVCFRGLATRAEAKTEKKDVPSEERKPVPSKSFVMNMFCGETVIDQLIPYPNYLTEDHTEVLHMLLDPTEKFFKDCNDPVKNDDEAVVAGDTLQGLRDMGAFGMQVPQEYGGLGLNNTQYARMVEIVGASDLGVGITLGAHQSIGFKGILIVGTPEQKAKYLPKVASGEHMAAFALTEPSSGSDASSIRSRAVPSEDGSHFILNGTKIWISNGSFAEIFTVFAKTPVKCPKTGDIKDKVTAFIVERSFGGLTHGAPEKKMGIKASNTAEVYFDNVKIPAENVLGGVGNGFKVAMEILNNGRFGMAAALSGSMRASILKAVDFATNREQFGSKIKTYGTIQEKLARMAMVHYATESLAFMISSNMDGGSKDYHLEAAISKVYASEAAWTVTDEAIQIMGGMGFMKETGLERVLRDLRIFRIFEGTNDILRLFVALTGMQYASTHLKVVQKAMYNPASNIGLLIGEGSKRAIRAIGLSNARPLPGVHSNLASQAADISKTVELFGSACEALLIKHRAEIIGQQFALNRIANSAIDIYTSAAVISRASKAIAAGSPTAQHEENIAKIFIDEACSRTRHNLKIVRSKDAMKRFDLMASISNDMCENGGLVAGRALGF</sequence>
<evidence type="ECO:0000256" key="16">
    <source>
        <dbReference type="ARBA" id="ARBA00023136"/>
    </source>
</evidence>
<dbReference type="InterPro" id="IPR049448">
    <property type="entry name" value="ACAD9/ACADV-like_C"/>
</dbReference>
<evidence type="ECO:0000256" key="22">
    <source>
        <dbReference type="ARBA" id="ARBA00047916"/>
    </source>
</evidence>
<evidence type="ECO:0000256" key="6">
    <source>
        <dbReference type="ARBA" id="ARBA00022630"/>
    </source>
</evidence>
<dbReference type="InterPro" id="IPR046373">
    <property type="entry name" value="Acyl-CoA_Oxase/DH_mid-dom_sf"/>
</dbReference>
<comment type="catalytic activity">
    <reaction evidence="22">
        <text>oxidized [electron-transfer flavoprotein] + hexadecanoyl-CoA + H(+) = (2E)-hexadecenoyl-CoA + reduced [electron-transfer flavoprotein]</text>
        <dbReference type="Rhea" id="RHEA:43448"/>
        <dbReference type="Rhea" id="RHEA-COMP:10685"/>
        <dbReference type="Rhea" id="RHEA-COMP:10686"/>
        <dbReference type="ChEBI" id="CHEBI:15378"/>
        <dbReference type="ChEBI" id="CHEBI:57379"/>
        <dbReference type="ChEBI" id="CHEBI:57692"/>
        <dbReference type="ChEBI" id="CHEBI:58307"/>
        <dbReference type="ChEBI" id="CHEBI:61526"/>
    </reaction>
    <physiologicalReaction direction="left-to-right" evidence="22">
        <dbReference type="Rhea" id="RHEA:43449"/>
    </physiologicalReaction>
</comment>
<evidence type="ECO:0000256" key="10">
    <source>
        <dbReference type="ARBA" id="ARBA00022832"/>
    </source>
</evidence>
<comment type="catalytic activity">
    <reaction evidence="25">
        <text>a very-long-chain 2,3-saturated fatty acyl-CoA + oxidized [electron-transfer flavoprotein] + H(+) = a very-long-chain (2E)-enoyl-CoA + reduced [electron-transfer flavoprotein]</text>
        <dbReference type="Rhea" id="RHEA:19181"/>
        <dbReference type="Rhea" id="RHEA-COMP:10685"/>
        <dbReference type="Rhea" id="RHEA-COMP:10686"/>
        <dbReference type="ChEBI" id="CHEBI:15378"/>
        <dbReference type="ChEBI" id="CHEBI:57692"/>
        <dbReference type="ChEBI" id="CHEBI:58307"/>
        <dbReference type="ChEBI" id="CHEBI:83724"/>
        <dbReference type="ChEBI" id="CHEBI:83728"/>
        <dbReference type="EC" id="1.3.8.9"/>
    </reaction>
    <physiologicalReaction direction="left-to-right" evidence="25">
        <dbReference type="Rhea" id="RHEA:19182"/>
    </physiologicalReaction>
</comment>
<accession>A0A2P2HY75</accession>
<dbReference type="SUPFAM" id="SSF56645">
    <property type="entry name" value="Acyl-CoA dehydrogenase NM domain-like"/>
    <property type="match status" value="1"/>
</dbReference>
<evidence type="ECO:0000256" key="17">
    <source>
        <dbReference type="ARBA" id="ARBA00039034"/>
    </source>
</evidence>
<dbReference type="InterPro" id="IPR009075">
    <property type="entry name" value="AcylCo_DH/oxidase_C"/>
</dbReference>
<evidence type="ECO:0000256" key="8">
    <source>
        <dbReference type="ARBA" id="ARBA00022799"/>
    </source>
</evidence>
<keyword evidence="11" id="KW-0809">Transit peptide</keyword>
<keyword evidence="16" id="KW-0472">Membrane</keyword>
<dbReference type="SUPFAM" id="SSF47203">
    <property type="entry name" value="Acyl-CoA dehydrogenase C-terminal domain-like"/>
    <property type="match status" value="1"/>
</dbReference>
<evidence type="ECO:0000256" key="9">
    <source>
        <dbReference type="ARBA" id="ARBA00022827"/>
    </source>
</evidence>
<evidence type="ECO:0000256" key="3">
    <source>
        <dbReference type="ARBA" id="ARBA00005198"/>
    </source>
</evidence>
<comment type="function">
    <text evidence="19">Very long-chain specific acyl-CoA dehydrogenase is one of the acyl-CoA dehydrogenases that catalyze the first step of mitochondrial fatty acid beta-oxidation, an aerobic process breaking down fatty acids into acetyl-CoA and allowing the production of energy from fats. The first step of fatty acid beta-oxidation consists in the removal of one hydrogen from C-2 and C-3 of the straight-chain fatty acyl-CoA thioester, resulting in the formation of trans-2-enoyl-CoA. Among the different mitochondrial acyl-CoA dehydrogenases, very long-chain specific acyl-CoA dehydrogenase acts specifically on acyl-CoAs with saturated 12 to 24 carbons long primary chains.</text>
</comment>
<evidence type="ECO:0000256" key="21">
    <source>
        <dbReference type="ARBA" id="ARBA00047893"/>
    </source>
</evidence>
<evidence type="ECO:0000256" key="7">
    <source>
        <dbReference type="ARBA" id="ARBA00022792"/>
    </source>
</evidence>
<comment type="catalytic activity">
    <reaction evidence="24">
        <text>tetradecanoyl-CoA + oxidized [electron-transfer flavoprotein] + H(+) = (2E)-tetradecenoyl-CoA + reduced [electron-transfer flavoprotein]</text>
        <dbReference type="Rhea" id="RHEA:47316"/>
        <dbReference type="Rhea" id="RHEA-COMP:10685"/>
        <dbReference type="Rhea" id="RHEA-COMP:10686"/>
        <dbReference type="ChEBI" id="CHEBI:15378"/>
        <dbReference type="ChEBI" id="CHEBI:57385"/>
        <dbReference type="ChEBI" id="CHEBI:57692"/>
        <dbReference type="ChEBI" id="CHEBI:58307"/>
        <dbReference type="ChEBI" id="CHEBI:61405"/>
    </reaction>
    <physiologicalReaction direction="left-to-right" evidence="24">
        <dbReference type="Rhea" id="RHEA:47317"/>
    </physiologicalReaction>
</comment>